<evidence type="ECO:0000313" key="5">
    <source>
        <dbReference type="Proteomes" id="UP000366766"/>
    </source>
</evidence>
<dbReference type="RefSeq" id="WP_055058992.1">
    <property type="nucleotide sequence ID" value="NZ_BTHH01000033.1"/>
</dbReference>
<dbReference type="AlphaFoldDB" id="A0A174GPM9"/>
<dbReference type="EMBL" id="CYZN01000034">
    <property type="protein sequence ID" value="CUO64403.1"/>
    <property type="molecule type" value="Genomic_DNA"/>
</dbReference>
<accession>A0A174GPM9</accession>
<organism evidence="1 4">
    <name type="scientific">Blautia wexlerae</name>
    <dbReference type="NCBI Taxonomy" id="418240"/>
    <lineage>
        <taxon>Bacteria</taxon>
        <taxon>Bacillati</taxon>
        <taxon>Bacillota</taxon>
        <taxon>Clostridia</taxon>
        <taxon>Lachnospirales</taxon>
        <taxon>Lachnospiraceae</taxon>
        <taxon>Blautia</taxon>
    </lineage>
</organism>
<dbReference type="EMBL" id="CABHOF010000042">
    <property type="protein sequence ID" value="VUX65910.1"/>
    <property type="molecule type" value="Genomic_DNA"/>
</dbReference>
<dbReference type="Proteomes" id="UP000095431">
    <property type="component" value="Unassembled WGS sequence"/>
</dbReference>
<reference evidence="1 4" key="1">
    <citation type="submission" date="2015-09" db="EMBL/GenBank/DDBJ databases">
        <authorList>
            <consortium name="Pathogen Informatics"/>
        </authorList>
    </citation>
    <scope>NUCLEOTIDE SEQUENCE [LARGE SCALE GENOMIC DNA]</scope>
    <source>
        <strain evidence="1 4">2789STDY5834863</strain>
    </source>
</reference>
<evidence type="ECO:0000313" key="3">
    <source>
        <dbReference type="EMBL" id="VUX65910.1"/>
    </source>
</evidence>
<sequence length="117" mass="13208">MDVKDSISVTLKTIDGKETKDQSAKNIFSYKPIMSNILKYTVEEYRDCSLEEIMNCIEGDTIQIGTALVEEDMAKTIRGEDTEFHTTDEAPAAFDILFRSLNPKAEGKLLVNLHIDF</sequence>
<evidence type="ECO:0000313" key="4">
    <source>
        <dbReference type="Proteomes" id="UP000095431"/>
    </source>
</evidence>
<evidence type="ECO:0000313" key="2">
    <source>
        <dbReference type="EMBL" id="MZS90566.1"/>
    </source>
</evidence>
<reference evidence="2 6" key="2">
    <citation type="journal article" date="2019" name="Nat. Med.">
        <title>A library of human gut bacterial isolates paired with longitudinal multiomics data enables mechanistic microbiome research.</title>
        <authorList>
            <person name="Poyet M."/>
            <person name="Groussin M."/>
            <person name="Gibbons S.M."/>
            <person name="Avila-Pacheco J."/>
            <person name="Jiang X."/>
            <person name="Kearney S.M."/>
            <person name="Perrotta A.R."/>
            <person name="Berdy B."/>
            <person name="Zhao S."/>
            <person name="Lieberman T.D."/>
            <person name="Swanson P.K."/>
            <person name="Smith M."/>
            <person name="Roesemann S."/>
            <person name="Alexander J.E."/>
            <person name="Rich S.A."/>
            <person name="Livny J."/>
            <person name="Vlamakis H."/>
            <person name="Clish C."/>
            <person name="Bullock K."/>
            <person name="Deik A."/>
            <person name="Scott J."/>
            <person name="Pierce K.A."/>
            <person name="Xavier R.J."/>
            <person name="Alm E.J."/>
        </authorList>
    </citation>
    <scope>NUCLEOTIDE SEQUENCE [LARGE SCALE GENOMIC DNA]</scope>
    <source>
        <strain evidence="2 6">BIOML-A12</strain>
    </source>
</reference>
<dbReference type="Proteomes" id="UP000366766">
    <property type="component" value="Unassembled WGS sequence"/>
</dbReference>
<evidence type="ECO:0000313" key="1">
    <source>
        <dbReference type="EMBL" id="CUO64403.1"/>
    </source>
</evidence>
<gene>
    <name evidence="3" type="ORF">BWLFYP14_02275</name>
    <name evidence="1" type="ORF">ERS852478_03441</name>
    <name evidence="2" type="ORF">GT712_16235</name>
</gene>
<protein>
    <submittedName>
        <fullName evidence="1">Uncharacterized protein</fullName>
    </submittedName>
</protein>
<evidence type="ECO:0000313" key="6">
    <source>
        <dbReference type="Proteomes" id="UP000477156"/>
    </source>
</evidence>
<dbReference type="Proteomes" id="UP000477156">
    <property type="component" value="Unassembled WGS sequence"/>
</dbReference>
<proteinExistence type="predicted"/>
<name>A0A174GPM9_9FIRM</name>
<keyword evidence="5" id="KW-1185">Reference proteome</keyword>
<reference evidence="3 5" key="3">
    <citation type="submission" date="2019-07" db="EMBL/GenBank/DDBJ databases">
        <authorList>
            <person name="Chang H.-W."/>
            <person name="Raman A."/>
            <person name="Venkatesh S."/>
            <person name="Gehrig J."/>
        </authorList>
    </citation>
    <scope>NUCLEOTIDE SEQUENCE [LARGE SCALE GENOMIC DNA]</scope>
    <source>
        <strain evidence="3">Blautia_wexlerae_LFYP_14</strain>
    </source>
</reference>
<dbReference type="EMBL" id="WWVF01000042">
    <property type="protein sequence ID" value="MZS90566.1"/>
    <property type="molecule type" value="Genomic_DNA"/>
</dbReference>